<organism evidence="1 2">
    <name type="scientific">Cryptosporangium aurantiacum</name>
    <dbReference type="NCBI Taxonomy" id="134849"/>
    <lineage>
        <taxon>Bacteria</taxon>
        <taxon>Bacillati</taxon>
        <taxon>Actinomycetota</taxon>
        <taxon>Actinomycetes</taxon>
        <taxon>Cryptosporangiales</taxon>
        <taxon>Cryptosporangiaceae</taxon>
        <taxon>Cryptosporangium</taxon>
    </lineage>
</organism>
<keyword evidence="2" id="KW-1185">Reference proteome</keyword>
<reference evidence="1 2" key="1">
    <citation type="submission" date="2016-11" db="EMBL/GenBank/DDBJ databases">
        <authorList>
            <person name="Jaros S."/>
            <person name="Januszkiewicz K."/>
            <person name="Wedrychowicz H."/>
        </authorList>
    </citation>
    <scope>NUCLEOTIDE SEQUENCE [LARGE SCALE GENOMIC DNA]</scope>
    <source>
        <strain evidence="1 2">DSM 46144</strain>
    </source>
</reference>
<evidence type="ECO:0000313" key="1">
    <source>
        <dbReference type="EMBL" id="SHN46445.1"/>
    </source>
</evidence>
<sequence length="222" mass="23620">MTEHITTPTTPPEWMWGSRALAPTAELFAVATAVIDVAAWLDRHDTRPPIERKTLRVLKVAEETGEAVAAWIGVTGQNPRKGVTATRRDVARELSDVAFSALTALHSLDEDLRGPERCACDPVDALAEAYQAWRWINGHTETATPLPDPDVTDWLLDTVATAGHAAAALLYPEPDRLIDAAGYLAGVVTCACLGIAALGIDPNTQLAETARAVAARIDAPGA</sequence>
<dbReference type="AlphaFoldDB" id="A0A1M7RJC5"/>
<protein>
    <recommendedName>
        <fullName evidence="3">MazG nucleotide pyrophosphohydrolase domain-containing protein</fullName>
    </recommendedName>
</protein>
<dbReference type="Proteomes" id="UP000184440">
    <property type="component" value="Unassembled WGS sequence"/>
</dbReference>
<dbReference type="STRING" id="134849.SAMN05443668_115134"/>
<dbReference type="RefSeq" id="WP_143175615.1">
    <property type="nucleotide sequence ID" value="NZ_FRCS01000015.1"/>
</dbReference>
<dbReference type="InterPro" id="IPR044548">
    <property type="entry name" value="AF0060_NTP-PPase_MazG-like"/>
</dbReference>
<evidence type="ECO:0008006" key="3">
    <source>
        <dbReference type="Google" id="ProtNLM"/>
    </source>
</evidence>
<gene>
    <name evidence="1" type="ORF">SAMN05443668_115134</name>
</gene>
<dbReference type="OrthoDB" id="21342at2"/>
<evidence type="ECO:0000313" key="2">
    <source>
        <dbReference type="Proteomes" id="UP000184440"/>
    </source>
</evidence>
<accession>A0A1M7RJC5</accession>
<name>A0A1M7RJC5_9ACTN</name>
<dbReference type="CDD" id="cd11533">
    <property type="entry name" value="NTP-PPase_Af0060_like"/>
    <property type="match status" value="1"/>
</dbReference>
<dbReference type="EMBL" id="FRCS01000015">
    <property type="protein sequence ID" value="SHN46445.1"/>
    <property type="molecule type" value="Genomic_DNA"/>
</dbReference>
<proteinExistence type="predicted"/>